<feature type="region of interest" description="Disordered" evidence="1">
    <location>
        <begin position="1"/>
        <end position="30"/>
    </location>
</feature>
<feature type="region of interest" description="Disordered" evidence="1">
    <location>
        <begin position="812"/>
        <end position="857"/>
    </location>
</feature>
<gene>
    <name evidence="4" type="ORF">EVG20_g4946</name>
</gene>
<name>A0A4Y9YX38_9AGAM</name>
<evidence type="ECO:0000259" key="2">
    <source>
        <dbReference type="Pfam" id="PF10214"/>
    </source>
</evidence>
<feature type="domain" description="RRN6 beta-propeller" evidence="2">
    <location>
        <begin position="149"/>
        <end position="266"/>
    </location>
</feature>
<dbReference type="PANTHER" id="PTHR28221:SF2">
    <property type="entry name" value="RNA POLYMERASE I-SPECIFIC TRANSCRIPTION INITIATION FACTOR RRN6"/>
    <property type="match status" value="1"/>
</dbReference>
<dbReference type="EMBL" id="SEOQ01000274">
    <property type="protein sequence ID" value="TFY66141.1"/>
    <property type="molecule type" value="Genomic_DNA"/>
</dbReference>
<dbReference type="InterPro" id="IPR019350">
    <property type="entry name" value="RNA_pol_I-sp_TIF_RRN6-like"/>
</dbReference>
<feature type="compositionally biased region" description="Polar residues" evidence="1">
    <location>
        <begin position="832"/>
        <end position="857"/>
    </location>
</feature>
<organism evidence="4 5">
    <name type="scientific">Dentipellis fragilis</name>
    <dbReference type="NCBI Taxonomy" id="205917"/>
    <lineage>
        <taxon>Eukaryota</taxon>
        <taxon>Fungi</taxon>
        <taxon>Dikarya</taxon>
        <taxon>Basidiomycota</taxon>
        <taxon>Agaricomycotina</taxon>
        <taxon>Agaricomycetes</taxon>
        <taxon>Russulales</taxon>
        <taxon>Hericiaceae</taxon>
        <taxon>Dentipellis</taxon>
    </lineage>
</organism>
<dbReference type="InterPro" id="IPR048536">
    <property type="entry name" value="Rrn6_K-rich"/>
</dbReference>
<proteinExistence type="predicted"/>
<dbReference type="GO" id="GO:0070860">
    <property type="term" value="C:RNA polymerase I core factor complex"/>
    <property type="evidence" value="ECO:0007669"/>
    <property type="project" value="TreeGrafter"/>
</dbReference>
<reference evidence="4 5" key="1">
    <citation type="submission" date="2019-02" db="EMBL/GenBank/DDBJ databases">
        <title>Genome sequencing of the rare red list fungi Dentipellis fragilis.</title>
        <authorList>
            <person name="Buettner E."/>
            <person name="Kellner H."/>
        </authorList>
    </citation>
    <scope>NUCLEOTIDE SEQUENCE [LARGE SCALE GENOMIC DNA]</scope>
    <source>
        <strain evidence="4 5">DSM 105465</strain>
    </source>
</reference>
<dbReference type="STRING" id="205917.A0A4Y9YX38"/>
<dbReference type="GO" id="GO:0001163">
    <property type="term" value="F:RNA polymerase I transcription regulatory region sequence-specific DNA binding"/>
    <property type="evidence" value="ECO:0007669"/>
    <property type="project" value="TreeGrafter"/>
</dbReference>
<feature type="domain" description="RRN6 beta-propeller" evidence="2">
    <location>
        <begin position="337"/>
        <end position="461"/>
    </location>
</feature>
<dbReference type="Pfam" id="PF20639">
    <property type="entry name" value="Rrn6_K-rich"/>
    <property type="match status" value="1"/>
</dbReference>
<sequence length="984" mass="109953">MDIWPTDTRPQQSTSQRRKGKSQGKAKETSHYTAFEVGTLTAGTLSADGGRLEWTTIPKSDKGQISLYLDGPIVKAFPVTRSKPLYIPYISVKRRAEQGAHFLRTYHPDVDIPAELIRDVVSSEMQFTESLENFDPGLGVRMAVLYLVDRRRKKFAFLAFPMGESGSELNISEIQFSKDGISRLVPTLPPIQQFETPIRQISTFSYPSSGFETNPVLAVRTFTSIIVFAVRMKSGKSSAQGSKLELVQLSRYESSELGGGEVVDVKLCSSLRQVFSATDQGVVFKGTIGGSVLDRAWSPDELSTHLADGFWRITESAQQHGCFLSSSKVVMELDFRVSDSSMTIERDIEQDQKMEPMTVVFEVSSSKDFITSIEYTKADGLLCITTTSEVLWINPRFPGKPLIACKHNRDFDRTLRTHTLAGQAGSLTLLSSLNNDLLTLYHVNRNADGSPLHLTASPYCLSPFQSEEPHLGLHFLEGSPDPDQRNISLFQMSNRRAIFQRHLTFSPEGQLDEVNSIPATLEWDTTVKEFELKNEELREAIGPLGSRDANDIDLRLAYERLFMNTDPEKSVRPEEVAELFYETLERMPDYLQDPSAVTDQMLTVFDIAFRADEEPQMASRADFLTQSALSSTRGYRALLQDRIPISNLRKQVAWSYDLSPFLARFIPGLSGTPQDVYDHLQKYNLAMDDYRSGPSIRRETESREQLTLDLALSSSVLSPRPFSRLPESRAVDVSTDALETMSRATQALSIGAGDLPPIQFGYLSPVLRNHYNRLAEESPSVADKPIDTPLGVRLLLQEWDIGTDPDTYEFHNPYGSADQDPMPSQPRRHAPTPSSIQPKVDTWSQSQRPPMIASSQVPTIVASTQRTAPVMSQPAFQTIVPVNAFREPVGQSQGAFFEPAAQFSSQEIMPSTQIMAGPYGGRQGFVKKKPQKKRFLEEPLMLVSSRGAWIAVGRLHAESRIVYRGYGSELMEAMSAKREVNDLD</sequence>
<dbReference type="GO" id="GO:0001179">
    <property type="term" value="F:RNA polymerase I general transcription initiation factor binding"/>
    <property type="evidence" value="ECO:0007669"/>
    <property type="project" value="TreeGrafter"/>
</dbReference>
<protein>
    <submittedName>
        <fullName evidence="4">Uncharacterized protein</fullName>
    </submittedName>
</protein>
<feature type="domain" description="RRN6 K-rich C-terminal" evidence="3">
    <location>
        <begin position="795"/>
        <end position="929"/>
    </location>
</feature>
<dbReference type="Proteomes" id="UP000298327">
    <property type="component" value="Unassembled WGS sequence"/>
</dbReference>
<dbReference type="AlphaFoldDB" id="A0A4Y9YX38"/>
<dbReference type="PANTHER" id="PTHR28221">
    <property type="entry name" value="RNA POLYMERASE I-SPECIFIC TRANSCRIPTION INITIATION FACTOR RRN6"/>
    <property type="match status" value="1"/>
</dbReference>
<evidence type="ECO:0000313" key="5">
    <source>
        <dbReference type="Proteomes" id="UP000298327"/>
    </source>
</evidence>
<keyword evidence="5" id="KW-1185">Reference proteome</keyword>
<dbReference type="InterPro" id="IPR048535">
    <property type="entry name" value="RRN6_beta-prop"/>
</dbReference>
<evidence type="ECO:0000256" key="1">
    <source>
        <dbReference type="SAM" id="MobiDB-lite"/>
    </source>
</evidence>
<dbReference type="Pfam" id="PF10214">
    <property type="entry name" value="Rrn6_beta-prop"/>
    <property type="match status" value="2"/>
</dbReference>
<evidence type="ECO:0000313" key="4">
    <source>
        <dbReference type="EMBL" id="TFY66141.1"/>
    </source>
</evidence>
<dbReference type="GO" id="GO:0042790">
    <property type="term" value="P:nucleolar large rRNA transcription by RNA polymerase I"/>
    <property type="evidence" value="ECO:0007669"/>
    <property type="project" value="TreeGrafter"/>
</dbReference>
<dbReference type="OrthoDB" id="2382881at2759"/>
<evidence type="ECO:0000259" key="3">
    <source>
        <dbReference type="Pfam" id="PF20639"/>
    </source>
</evidence>
<accession>A0A4Y9YX38</accession>
<comment type="caution">
    <text evidence="4">The sequence shown here is derived from an EMBL/GenBank/DDBJ whole genome shotgun (WGS) entry which is preliminary data.</text>
</comment>